<dbReference type="GO" id="GO:0015031">
    <property type="term" value="P:protein transport"/>
    <property type="evidence" value="ECO:0007669"/>
    <property type="project" value="UniProtKB-KW"/>
</dbReference>
<dbReference type="PANTHER" id="PTHR13050">
    <property type="entry name" value="USE1-LIKE PROTEIN"/>
    <property type="match status" value="1"/>
</dbReference>
<evidence type="ECO:0000313" key="12">
    <source>
        <dbReference type="EMBL" id="ORZ30346.1"/>
    </source>
</evidence>
<sequence>MDDTRSLHHARINIGRRLQRLEASLKSSSTRASLAQHAPSHDLLSMDLDHLAAALNSLLAESSTSMSPASPTATSISTTDPLLLSYADRLKSLQSLVAHAQQGQLDTRPRPLYNLKAARLASSGSGRGSASSGGAGNAKDLFDQLATEIRVQREAQEVKRRELLNLTSTASVSSESVSREVGGGIRQRGAKSSSAATATSSQSQSELDKDQSLDDHVRLQDTLTANLASMASILKANSLAFSEGLKSDAAVLDQSEQLLAANATRMASENTRLKKHRAAARWTTWTLVLVLVVVAAVSVGMFVVIKLFRK</sequence>
<dbReference type="EMBL" id="MCFL01000087">
    <property type="protein sequence ID" value="ORZ30346.1"/>
    <property type="molecule type" value="Genomic_DNA"/>
</dbReference>
<keyword evidence="7" id="KW-0653">Protein transport</keyword>
<feature type="region of interest" description="Disordered" evidence="10">
    <location>
        <begin position="175"/>
        <end position="213"/>
    </location>
</feature>
<feature type="transmembrane region" description="Helical" evidence="11">
    <location>
        <begin position="282"/>
        <end position="305"/>
    </location>
</feature>
<evidence type="ECO:0000256" key="1">
    <source>
        <dbReference type="ARBA" id="ARBA00004163"/>
    </source>
</evidence>
<dbReference type="GO" id="GO:0005789">
    <property type="term" value="C:endoplasmic reticulum membrane"/>
    <property type="evidence" value="ECO:0007669"/>
    <property type="project" value="UniProtKB-SubCell"/>
</dbReference>
<keyword evidence="8 11" id="KW-1133">Transmembrane helix</keyword>
<dbReference type="Proteomes" id="UP000193411">
    <property type="component" value="Unassembled WGS sequence"/>
</dbReference>
<dbReference type="InterPro" id="IPR019150">
    <property type="entry name" value="Vesicle_transport_protein_Use1"/>
</dbReference>
<evidence type="ECO:0000256" key="5">
    <source>
        <dbReference type="ARBA" id="ARBA00022824"/>
    </source>
</evidence>
<proteinExistence type="inferred from homology"/>
<feature type="compositionally biased region" description="Low complexity" evidence="10">
    <location>
        <begin position="192"/>
        <end position="205"/>
    </location>
</feature>
<gene>
    <name evidence="12" type="ORF">BCR44DRAFT_65998</name>
</gene>
<dbReference type="GO" id="GO:0006890">
    <property type="term" value="P:retrograde vesicle-mediated transport, Golgi to endoplasmic reticulum"/>
    <property type="evidence" value="ECO:0007669"/>
    <property type="project" value="TreeGrafter"/>
</dbReference>
<dbReference type="GO" id="GO:0031201">
    <property type="term" value="C:SNARE complex"/>
    <property type="evidence" value="ECO:0007669"/>
    <property type="project" value="TreeGrafter"/>
</dbReference>
<protein>
    <submittedName>
        <fullName evidence="12">Membrane fusion protein Use1-domain-containing protein</fullName>
    </submittedName>
</protein>
<evidence type="ECO:0000256" key="4">
    <source>
        <dbReference type="ARBA" id="ARBA00022692"/>
    </source>
</evidence>
<dbReference type="OrthoDB" id="4506189at2759"/>
<dbReference type="GO" id="GO:0005484">
    <property type="term" value="F:SNAP receptor activity"/>
    <property type="evidence" value="ECO:0007669"/>
    <property type="project" value="TreeGrafter"/>
</dbReference>
<evidence type="ECO:0000256" key="9">
    <source>
        <dbReference type="ARBA" id="ARBA00023136"/>
    </source>
</evidence>
<comment type="subcellular location">
    <subcellularLocation>
        <location evidence="1">Endoplasmic reticulum membrane</location>
        <topology evidence="1">Single-pass type IV membrane protein</topology>
    </subcellularLocation>
</comment>
<comment type="caution">
    <text evidence="12">The sequence shown here is derived from an EMBL/GenBank/DDBJ whole genome shotgun (WGS) entry which is preliminary data.</text>
</comment>
<keyword evidence="9 11" id="KW-0472">Membrane</keyword>
<evidence type="ECO:0000256" key="6">
    <source>
        <dbReference type="ARBA" id="ARBA00022892"/>
    </source>
</evidence>
<evidence type="ECO:0000256" key="11">
    <source>
        <dbReference type="SAM" id="Phobius"/>
    </source>
</evidence>
<evidence type="ECO:0000256" key="7">
    <source>
        <dbReference type="ARBA" id="ARBA00022927"/>
    </source>
</evidence>
<keyword evidence="4 11" id="KW-0812">Transmembrane</keyword>
<comment type="similarity">
    <text evidence="2">Belongs to the USE1 family.</text>
</comment>
<evidence type="ECO:0000256" key="3">
    <source>
        <dbReference type="ARBA" id="ARBA00022448"/>
    </source>
</evidence>
<keyword evidence="13" id="KW-1185">Reference proteome</keyword>
<dbReference type="PANTHER" id="PTHR13050:SF7">
    <property type="entry name" value="VESICLE TRANSPORT PROTEIN USE1"/>
    <property type="match status" value="1"/>
</dbReference>
<evidence type="ECO:0000313" key="13">
    <source>
        <dbReference type="Proteomes" id="UP000193411"/>
    </source>
</evidence>
<dbReference type="Pfam" id="PF09753">
    <property type="entry name" value="Use1"/>
    <property type="match status" value="1"/>
</dbReference>
<organism evidence="12 13">
    <name type="scientific">Catenaria anguillulae PL171</name>
    <dbReference type="NCBI Taxonomy" id="765915"/>
    <lineage>
        <taxon>Eukaryota</taxon>
        <taxon>Fungi</taxon>
        <taxon>Fungi incertae sedis</taxon>
        <taxon>Blastocladiomycota</taxon>
        <taxon>Blastocladiomycetes</taxon>
        <taxon>Blastocladiales</taxon>
        <taxon>Catenariaceae</taxon>
        <taxon>Catenaria</taxon>
    </lineage>
</organism>
<keyword evidence="5" id="KW-0256">Endoplasmic reticulum</keyword>
<name>A0A1Y2H6Y9_9FUNG</name>
<keyword evidence="3" id="KW-0813">Transport</keyword>
<evidence type="ECO:0000256" key="2">
    <source>
        <dbReference type="ARBA" id="ARBA00007891"/>
    </source>
</evidence>
<dbReference type="STRING" id="765915.A0A1Y2H6Y9"/>
<evidence type="ECO:0000256" key="10">
    <source>
        <dbReference type="SAM" id="MobiDB-lite"/>
    </source>
</evidence>
<keyword evidence="6" id="KW-0931">ER-Golgi transport</keyword>
<dbReference type="AlphaFoldDB" id="A0A1Y2H6Y9"/>
<reference evidence="12 13" key="1">
    <citation type="submission" date="2016-07" db="EMBL/GenBank/DDBJ databases">
        <title>Pervasive Adenine N6-methylation of Active Genes in Fungi.</title>
        <authorList>
            <consortium name="DOE Joint Genome Institute"/>
            <person name="Mondo S.J."/>
            <person name="Dannebaum R.O."/>
            <person name="Kuo R.C."/>
            <person name="Labutti K."/>
            <person name="Haridas S."/>
            <person name="Kuo A."/>
            <person name="Salamov A."/>
            <person name="Ahrendt S.R."/>
            <person name="Lipzen A."/>
            <person name="Sullivan W."/>
            <person name="Andreopoulos W.B."/>
            <person name="Clum A."/>
            <person name="Lindquist E."/>
            <person name="Daum C."/>
            <person name="Ramamoorthy G.K."/>
            <person name="Gryganskyi A."/>
            <person name="Culley D."/>
            <person name="Magnuson J.K."/>
            <person name="James T.Y."/>
            <person name="O'Malley M.A."/>
            <person name="Stajich J.E."/>
            <person name="Spatafora J.W."/>
            <person name="Visel A."/>
            <person name="Grigoriev I.V."/>
        </authorList>
    </citation>
    <scope>NUCLEOTIDE SEQUENCE [LARGE SCALE GENOMIC DNA]</scope>
    <source>
        <strain evidence="12 13">PL171</strain>
    </source>
</reference>
<accession>A0A1Y2H6Y9</accession>
<evidence type="ECO:0000256" key="8">
    <source>
        <dbReference type="ARBA" id="ARBA00022989"/>
    </source>
</evidence>